<dbReference type="GO" id="GO:0005886">
    <property type="term" value="C:plasma membrane"/>
    <property type="evidence" value="ECO:0007669"/>
    <property type="project" value="UniProtKB-SubCell"/>
</dbReference>
<feature type="transmembrane region" description="Helical" evidence="8">
    <location>
        <begin position="129"/>
        <end position="148"/>
    </location>
</feature>
<keyword evidence="3" id="KW-0813">Transport</keyword>
<keyword evidence="10" id="KW-1185">Reference proteome</keyword>
<organism evidence="9 10">
    <name type="scientific">Microbacterium sorbitolivorans</name>
    <dbReference type="NCBI Taxonomy" id="1867410"/>
    <lineage>
        <taxon>Bacteria</taxon>
        <taxon>Bacillati</taxon>
        <taxon>Actinomycetota</taxon>
        <taxon>Actinomycetes</taxon>
        <taxon>Micrococcales</taxon>
        <taxon>Microbacteriaceae</taxon>
        <taxon>Microbacterium</taxon>
    </lineage>
</organism>
<accession>A0A367Y7J7</accession>
<evidence type="ECO:0000256" key="7">
    <source>
        <dbReference type="ARBA" id="ARBA00023136"/>
    </source>
</evidence>
<dbReference type="FunFam" id="1.10.3470.10:FF:000001">
    <property type="entry name" value="Vitamin B12 ABC transporter permease BtuC"/>
    <property type="match status" value="1"/>
</dbReference>
<evidence type="ECO:0000256" key="4">
    <source>
        <dbReference type="ARBA" id="ARBA00022475"/>
    </source>
</evidence>
<dbReference type="OrthoDB" id="9782305at2"/>
<gene>
    <name evidence="9" type="ORF">DTO57_04315</name>
</gene>
<name>A0A367Y7J7_9MICO</name>
<sequence length="344" mass="33916">MSQTALTARRSPRIAWGTAGGVAVVLIAVGCSLVFGSRTVSLGEVAEGLRAFFTGEQASQIGAIAVTERIPRTVLSIVAGAALALSGGVMQAVTRNPIADPGILGVNTGASLFVVCGIAFLGISSVYSYLVLALVGGTLAAIVVYIVGSLGAGGATPIKLALAGAAMSAALSSLVSAVMLPRAAAMNDFRFWQVGGTGGATWGAIGAVAPLLLLGAVAIFALSGSMNALALGDEVARGLGVKVGTTRAIAAAAGVLLCASVTAVAGPIAFVGLMVPHAVRLVVGPDQRAILPLSALGGAALLCIADTIGRLIGSPSEVEAGIVTAFLGAPVLVAIARRTRMRAL</sequence>
<dbReference type="GO" id="GO:0022857">
    <property type="term" value="F:transmembrane transporter activity"/>
    <property type="evidence" value="ECO:0007669"/>
    <property type="project" value="InterPro"/>
</dbReference>
<dbReference type="InterPro" id="IPR000522">
    <property type="entry name" value="ABC_transptr_permease_BtuC"/>
</dbReference>
<keyword evidence="4" id="KW-1003">Cell membrane</keyword>
<proteinExistence type="inferred from homology"/>
<comment type="subcellular location">
    <subcellularLocation>
        <location evidence="1">Cell membrane</location>
        <topology evidence="1">Multi-pass membrane protein</topology>
    </subcellularLocation>
</comment>
<feature type="transmembrane region" description="Helical" evidence="8">
    <location>
        <begin position="289"/>
        <end position="312"/>
    </location>
</feature>
<dbReference type="Proteomes" id="UP000253508">
    <property type="component" value="Unassembled WGS sequence"/>
</dbReference>
<evidence type="ECO:0000256" key="8">
    <source>
        <dbReference type="SAM" id="Phobius"/>
    </source>
</evidence>
<comment type="similarity">
    <text evidence="2">Belongs to the binding-protein-dependent transport system permease family. FecCD subfamily.</text>
</comment>
<dbReference type="GO" id="GO:0033214">
    <property type="term" value="P:siderophore-iron import into cell"/>
    <property type="evidence" value="ECO:0007669"/>
    <property type="project" value="TreeGrafter"/>
</dbReference>
<feature type="transmembrane region" description="Helical" evidence="8">
    <location>
        <begin position="201"/>
        <end position="222"/>
    </location>
</feature>
<keyword evidence="5 8" id="KW-0812">Transmembrane</keyword>
<keyword evidence="6 8" id="KW-1133">Transmembrane helix</keyword>
<dbReference type="AlphaFoldDB" id="A0A367Y7J7"/>
<evidence type="ECO:0000256" key="5">
    <source>
        <dbReference type="ARBA" id="ARBA00022692"/>
    </source>
</evidence>
<evidence type="ECO:0000256" key="6">
    <source>
        <dbReference type="ARBA" id="ARBA00022989"/>
    </source>
</evidence>
<evidence type="ECO:0000256" key="2">
    <source>
        <dbReference type="ARBA" id="ARBA00007935"/>
    </source>
</evidence>
<evidence type="ECO:0000256" key="1">
    <source>
        <dbReference type="ARBA" id="ARBA00004651"/>
    </source>
</evidence>
<feature type="transmembrane region" description="Helical" evidence="8">
    <location>
        <begin position="73"/>
        <end position="90"/>
    </location>
</feature>
<feature type="transmembrane region" description="Helical" evidence="8">
    <location>
        <begin position="318"/>
        <end position="336"/>
    </location>
</feature>
<dbReference type="PANTHER" id="PTHR30472:SF1">
    <property type="entry name" value="FE(3+) DICITRATE TRANSPORT SYSTEM PERMEASE PROTEIN FECC-RELATED"/>
    <property type="match status" value="1"/>
</dbReference>
<dbReference type="InterPro" id="IPR037294">
    <property type="entry name" value="ABC_BtuC-like"/>
</dbReference>
<dbReference type="RefSeq" id="WP_114116948.1">
    <property type="nucleotide sequence ID" value="NZ_BMHU01000004.1"/>
</dbReference>
<dbReference type="EMBL" id="QORO01000001">
    <property type="protein sequence ID" value="RCK61846.1"/>
    <property type="molecule type" value="Genomic_DNA"/>
</dbReference>
<dbReference type="CDD" id="cd06550">
    <property type="entry name" value="TM_ABC_iron-siderophores_like"/>
    <property type="match status" value="1"/>
</dbReference>
<evidence type="ECO:0000256" key="3">
    <source>
        <dbReference type="ARBA" id="ARBA00022448"/>
    </source>
</evidence>
<keyword evidence="7 8" id="KW-0472">Membrane</keyword>
<evidence type="ECO:0000313" key="9">
    <source>
        <dbReference type="EMBL" id="RCK61846.1"/>
    </source>
</evidence>
<comment type="caution">
    <text evidence="9">The sequence shown here is derived from an EMBL/GenBank/DDBJ whole genome shotgun (WGS) entry which is preliminary data.</text>
</comment>
<dbReference type="PANTHER" id="PTHR30472">
    <property type="entry name" value="FERRIC ENTEROBACTIN TRANSPORT SYSTEM PERMEASE PROTEIN"/>
    <property type="match status" value="1"/>
</dbReference>
<protein>
    <submittedName>
        <fullName evidence="9">Iron ABC transporter permease</fullName>
    </submittedName>
</protein>
<feature type="transmembrane region" description="Helical" evidence="8">
    <location>
        <begin position="14"/>
        <end position="35"/>
    </location>
</feature>
<dbReference type="SUPFAM" id="SSF81345">
    <property type="entry name" value="ABC transporter involved in vitamin B12 uptake, BtuC"/>
    <property type="match status" value="1"/>
</dbReference>
<feature type="transmembrane region" description="Helical" evidence="8">
    <location>
        <begin position="248"/>
        <end position="277"/>
    </location>
</feature>
<dbReference type="Gene3D" id="1.10.3470.10">
    <property type="entry name" value="ABC transporter involved in vitamin B12 uptake, BtuC"/>
    <property type="match status" value="1"/>
</dbReference>
<feature type="transmembrane region" description="Helical" evidence="8">
    <location>
        <begin position="160"/>
        <end position="180"/>
    </location>
</feature>
<feature type="transmembrane region" description="Helical" evidence="8">
    <location>
        <begin position="102"/>
        <end position="122"/>
    </location>
</feature>
<dbReference type="Pfam" id="PF01032">
    <property type="entry name" value="FecCD"/>
    <property type="match status" value="1"/>
</dbReference>
<evidence type="ECO:0000313" key="10">
    <source>
        <dbReference type="Proteomes" id="UP000253508"/>
    </source>
</evidence>
<reference evidence="9 10" key="1">
    <citation type="submission" date="2018-07" db="EMBL/GenBank/DDBJ databases">
        <title>Microbacterium endoborsara sp. nov., a novel actinobacterium isolated from Borszczowia aralocaspica.</title>
        <authorList>
            <person name="An D."/>
        </authorList>
    </citation>
    <scope>NUCLEOTIDE SEQUENCE [LARGE SCALE GENOMIC DNA]</scope>
    <source>
        <strain evidence="9 10">C1.15228</strain>
    </source>
</reference>